<keyword evidence="2" id="KW-1185">Reference proteome</keyword>
<sequence length="94" mass="10168">MLRRFVVTVCTASPADTAFSARPRLVPLVATVAIGGENHVIGADRETALSVMCNLPDFKMNSGRVTVTVMRAHATATEHVDLMVKHPKSRPTCH</sequence>
<reference evidence="1 2" key="1">
    <citation type="submission" date="2015-10" db="EMBL/GenBank/DDBJ databases">
        <title>Draft genome sequence of Streptomyces yokosukanensis DSM 40224, type strain for the species Streptomyces yokosukanensis.</title>
        <authorList>
            <person name="Ruckert C."/>
            <person name="Winkler A."/>
            <person name="Kalinowski J."/>
            <person name="Kampfer P."/>
            <person name="Glaeser S."/>
        </authorList>
    </citation>
    <scope>NUCLEOTIDE SEQUENCE [LARGE SCALE GENOMIC DNA]</scope>
    <source>
        <strain evidence="1 2">DSM 40224</strain>
    </source>
</reference>
<organism evidence="1 2">
    <name type="scientific">Streptomyces yokosukanensis</name>
    <dbReference type="NCBI Taxonomy" id="67386"/>
    <lineage>
        <taxon>Bacteria</taxon>
        <taxon>Bacillati</taxon>
        <taxon>Actinomycetota</taxon>
        <taxon>Actinomycetes</taxon>
        <taxon>Kitasatosporales</taxon>
        <taxon>Streptomycetaceae</taxon>
        <taxon>Streptomyces</taxon>
    </lineage>
</organism>
<dbReference type="EMBL" id="LMWN01000058">
    <property type="protein sequence ID" value="KUN00074.1"/>
    <property type="molecule type" value="Genomic_DNA"/>
</dbReference>
<accession>A0A117PZ99</accession>
<protein>
    <submittedName>
        <fullName evidence="1">Uncharacterized protein</fullName>
    </submittedName>
</protein>
<evidence type="ECO:0000313" key="1">
    <source>
        <dbReference type="EMBL" id="KUN00074.1"/>
    </source>
</evidence>
<name>A0A117PZ99_9ACTN</name>
<evidence type="ECO:0000313" key="2">
    <source>
        <dbReference type="Proteomes" id="UP000053127"/>
    </source>
</evidence>
<proteinExistence type="predicted"/>
<dbReference type="Proteomes" id="UP000053127">
    <property type="component" value="Unassembled WGS sequence"/>
</dbReference>
<comment type="caution">
    <text evidence="1">The sequence shown here is derived from an EMBL/GenBank/DDBJ whole genome shotgun (WGS) entry which is preliminary data.</text>
</comment>
<gene>
    <name evidence="1" type="ORF">AQI95_35485</name>
</gene>
<dbReference type="AlphaFoldDB" id="A0A117PZ99"/>